<evidence type="ECO:0000313" key="4">
    <source>
        <dbReference type="Proteomes" id="UP000019109"/>
    </source>
</evidence>
<keyword evidence="4" id="KW-1185">Reference proteome</keyword>
<organism evidence="3 4">
    <name type="scientific">Acetivibrio straminisolvens JCM 21531</name>
    <dbReference type="NCBI Taxonomy" id="1294263"/>
    <lineage>
        <taxon>Bacteria</taxon>
        <taxon>Bacillati</taxon>
        <taxon>Bacillota</taxon>
        <taxon>Clostridia</taxon>
        <taxon>Eubacteriales</taxon>
        <taxon>Oscillospiraceae</taxon>
        <taxon>Acetivibrio</taxon>
    </lineage>
</organism>
<evidence type="ECO:0000313" key="3">
    <source>
        <dbReference type="EMBL" id="GAE89368.1"/>
    </source>
</evidence>
<dbReference type="EMBL" id="BAVR01000036">
    <property type="protein sequence ID" value="GAE89368.1"/>
    <property type="molecule type" value="Genomic_DNA"/>
</dbReference>
<dbReference type="Proteomes" id="UP000019109">
    <property type="component" value="Unassembled WGS sequence"/>
</dbReference>
<dbReference type="AlphaFoldDB" id="W4V972"/>
<comment type="caution">
    <text evidence="3">The sequence shown here is derived from an EMBL/GenBank/DDBJ whole genome shotgun (WGS) entry which is preliminary data.</text>
</comment>
<name>W4V972_9FIRM</name>
<feature type="domain" description="Transglutaminase-like" evidence="2">
    <location>
        <begin position="115"/>
        <end position="175"/>
    </location>
</feature>
<protein>
    <recommendedName>
        <fullName evidence="2">Transglutaminase-like domain-containing protein</fullName>
    </recommendedName>
</protein>
<dbReference type="STRING" id="1294263.JCM21531_2887"/>
<dbReference type="SMART" id="SM00460">
    <property type="entry name" value="TGc"/>
    <property type="match status" value="1"/>
</dbReference>
<dbReference type="Pfam" id="PF01841">
    <property type="entry name" value="Transglut_core"/>
    <property type="match status" value="1"/>
</dbReference>
<feature type="signal peptide" evidence="1">
    <location>
        <begin position="1"/>
        <end position="25"/>
    </location>
</feature>
<reference evidence="3" key="1">
    <citation type="journal article" date="2014" name="Genome Announc.">
        <title>Draft Genome Sequence of Clostridium straminisolvens Strain JCM 21531T, Isolated from a Cellulose-Degrading Bacterial Community.</title>
        <authorList>
            <person name="Yuki M."/>
            <person name="Oshima K."/>
            <person name="Suda W."/>
            <person name="Sakamoto M."/>
            <person name="Kitamura K."/>
            <person name="Iida T."/>
            <person name="Hattori M."/>
            <person name="Ohkuma M."/>
        </authorList>
    </citation>
    <scope>NUCLEOTIDE SEQUENCE [LARGE SCALE GENOMIC DNA]</scope>
    <source>
        <strain evidence="3">JCM 21531</strain>
    </source>
</reference>
<feature type="chain" id="PRO_5004851862" description="Transglutaminase-like domain-containing protein" evidence="1">
    <location>
        <begin position="26"/>
        <end position="379"/>
    </location>
</feature>
<gene>
    <name evidence="3" type="ORF">JCM21531_2887</name>
</gene>
<evidence type="ECO:0000259" key="2">
    <source>
        <dbReference type="SMART" id="SM00460"/>
    </source>
</evidence>
<dbReference type="InterPro" id="IPR002931">
    <property type="entry name" value="Transglutaminase-like"/>
</dbReference>
<dbReference type="InterPro" id="IPR038765">
    <property type="entry name" value="Papain-like_cys_pep_sf"/>
</dbReference>
<dbReference type="NCBIfam" id="TIGR02543">
    <property type="entry name" value="List_Bact_rpt"/>
    <property type="match status" value="1"/>
</dbReference>
<evidence type="ECO:0000256" key="1">
    <source>
        <dbReference type="SAM" id="SignalP"/>
    </source>
</evidence>
<accession>W4V972</accession>
<dbReference type="PANTHER" id="PTHR33490">
    <property type="entry name" value="BLR5614 PROTEIN-RELATED"/>
    <property type="match status" value="1"/>
</dbReference>
<sequence>MMKKLVTFMLAVVMVATLLPTQAFAADNSILESNKKAIAKERTDEYALDYFSVDFDFYQRQLDATGDSMGEIAQQVKKIIAGITDEYEKAKAIADWLSLNMIYTYTANPEHLKHLPKWQYGTCETFASTTSAFYRLAGFPAKTVGGVAYGSGEWGAHAWNRVFVDGRWVHVDTTGGEFDLPIEVWSQNHKLTGVTDTDWDGTITVYDSSSREKIMTVGPVPIGTPFSKIPELANIKLSADAEGQYPVRPTDKFSSSYMKLYARTHRVSFEIQLDNAYKSLVPHYVREDEYGDPCAYVIVSEGAKLPQVKIPEKAGYTFIGWRDLNNSKAPIWNEYTDKVTKDMSFVAVFQKGTVNYTVSFNTNGGSAVKADDCPRLTLS</sequence>
<dbReference type="InterPro" id="IPR013378">
    <property type="entry name" value="InlB-like_B-rpt"/>
</dbReference>
<dbReference type="PANTHER" id="PTHR33490:SF3">
    <property type="entry name" value="CONSERVED INTEGRAL MEMBRANE PROTEIN"/>
    <property type="match status" value="1"/>
</dbReference>
<proteinExistence type="predicted"/>
<keyword evidence="1" id="KW-0732">Signal</keyword>
<dbReference type="Gene3D" id="3.10.620.30">
    <property type="match status" value="1"/>
</dbReference>
<dbReference type="SUPFAM" id="SSF54001">
    <property type="entry name" value="Cysteine proteinases"/>
    <property type="match status" value="1"/>
</dbReference>
<dbReference type="Pfam" id="PF09479">
    <property type="entry name" value="Flg_new"/>
    <property type="match status" value="1"/>
</dbReference>